<dbReference type="PANTHER" id="PTHR41339:SF1">
    <property type="entry name" value="SECRETED PROTEIN"/>
    <property type="match status" value="1"/>
</dbReference>
<evidence type="ECO:0000313" key="1">
    <source>
        <dbReference type="EMBL" id="CAI2767094.1"/>
    </source>
</evidence>
<reference evidence="1" key="1">
    <citation type="submission" date="2022-09" db="EMBL/GenBank/DDBJ databases">
        <authorList>
            <person name="Duchaud E."/>
        </authorList>
    </citation>
    <scope>NUCLEOTIDE SEQUENCE</scope>
    <source>
        <strain evidence="1">TRV642</strain>
    </source>
</reference>
<dbReference type="EMBL" id="OX336425">
    <property type="protein sequence ID" value="CAI2767094.1"/>
    <property type="molecule type" value="Genomic_DNA"/>
</dbReference>
<name>A0A9W4TJG6_9FLAO</name>
<evidence type="ECO:0000313" key="2">
    <source>
        <dbReference type="Proteomes" id="UP001152749"/>
    </source>
</evidence>
<protein>
    <recommendedName>
        <fullName evidence="3">T9SS C-terminal target domain-containing protein</fullName>
    </recommendedName>
</protein>
<gene>
    <name evidence="1" type="ORF">TRV642_2202</name>
</gene>
<dbReference type="KEGG" id="fcs:TRV642_2202"/>
<accession>A0A9W4TJG6</accession>
<dbReference type="PANTHER" id="PTHR41339">
    <property type="entry name" value="LIPL48"/>
    <property type="match status" value="1"/>
</dbReference>
<sequence>MVKRDRLLKKIFTKKRERPKERYFAALSKGLICNSSKYSINKIIMKKIFLCAMIALALGSCQNDDSSADSSFSMKASGADYTGYPATVQTVSGDITTNTTWTSDKVWEIEGVVRVKSGATLTIQPGTFIKAKPLAAGVASGVLVITKTGKIDAQGTETAPIIFTSYNLLDGNAATGATPGDFAGVVILGDAQVNNGSVTNIIEGLGDQPTVSDFYYGGSNNAHNGGILNYVRIEFAGRILDAASGVEINGLTLGGVGSGTVIDHIQVSYGRDDSFEFFGGTVNAGHLVSFAPDDDNFDFDLGYTGTITKAIAIADSNSTHSLSGGNPDSNGIELDNNATGTVTALITRPIINQLSIIGVSSTVVADLYENAIHVRRAGNISLTDVTVTGYNRGVNFESPSLPGGSTYSKVSIHGFDNVALPVGTTFTGIGTATSTVNPATKWALTQPFFNDGALNLGGATGAFKTEAAWTNTWTKFTNF</sequence>
<dbReference type="AlphaFoldDB" id="A0A9W4TJG6"/>
<proteinExistence type="predicted"/>
<evidence type="ECO:0008006" key="3">
    <source>
        <dbReference type="Google" id="ProtNLM"/>
    </source>
</evidence>
<dbReference type="Proteomes" id="UP001152749">
    <property type="component" value="Chromosome"/>
</dbReference>
<organism evidence="1 2">
    <name type="scientific">Flavobacterium collinsii</name>
    <dbReference type="NCBI Taxonomy" id="1114861"/>
    <lineage>
        <taxon>Bacteria</taxon>
        <taxon>Pseudomonadati</taxon>
        <taxon>Bacteroidota</taxon>
        <taxon>Flavobacteriia</taxon>
        <taxon>Flavobacteriales</taxon>
        <taxon>Flavobacteriaceae</taxon>
        <taxon>Flavobacterium</taxon>
    </lineage>
</organism>